<sequence length="236" mass="26019">MLITHMRRASNSRFVTLAKSPGGAAHSGRHTQIWHAPVGERYRVLPPTTTSRPLPSRHITSEPPPLHNNCALSLTCQTSSFPAHHALAPRATPALQARLSRDHPDGRQALASPRWTFATGTSAVEVHSTITTARAVVPSFAERSERARVRRLPDRMQRPSHRNATPSFARKLADESTRTRLFQDHTRLRLARPDGTTRPWRADTPAFTPGNGATLTLTQRSLSVQNLGAMMCCPEG</sequence>
<proteinExistence type="predicted"/>
<organism evidence="1 2">
    <name type="scientific">Mycena belliarum</name>
    <dbReference type="NCBI Taxonomy" id="1033014"/>
    <lineage>
        <taxon>Eukaryota</taxon>
        <taxon>Fungi</taxon>
        <taxon>Dikarya</taxon>
        <taxon>Basidiomycota</taxon>
        <taxon>Agaricomycotina</taxon>
        <taxon>Agaricomycetes</taxon>
        <taxon>Agaricomycetidae</taxon>
        <taxon>Agaricales</taxon>
        <taxon>Marasmiineae</taxon>
        <taxon>Mycenaceae</taxon>
        <taxon>Mycena</taxon>
    </lineage>
</organism>
<dbReference type="Proteomes" id="UP001222325">
    <property type="component" value="Unassembled WGS sequence"/>
</dbReference>
<name>A0AAD6XJN5_9AGAR</name>
<keyword evidence="2" id="KW-1185">Reference proteome</keyword>
<gene>
    <name evidence="1" type="ORF">B0H15DRAFT_956321</name>
</gene>
<evidence type="ECO:0000313" key="1">
    <source>
        <dbReference type="EMBL" id="KAJ7075589.1"/>
    </source>
</evidence>
<dbReference type="EMBL" id="JARJCN010000092">
    <property type="protein sequence ID" value="KAJ7075589.1"/>
    <property type="molecule type" value="Genomic_DNA"/>
</dbReference>
<accession>A0AAD6XJN5</accession>
<comment type="caution">
    <text evidence="1">The sequence shown here is derived from an EMBL/GenBank/DDBJ whole genome shotgun (WGS) entry which is preliminary data.</text>
</comment>
<dbReference type="AlphaFoldDB" id="A0AAD6XJN5"/>
<protein>
    <submittedName>
        <fullName evidence="1">Uncharacterized protein</fullName>
    </submittedName>
</protein>
<reference evidence="1" key="1">
    <citation type="submission" date="2023-03" db="EMBL/GenBank/DDBJ databases">
        <title>Massive genome expansion in bonnet fungi (Mycena s.s.) driven by repeated elements and novel gene families across ecological guilds.</title>
        <authorList>
            <consortium name="Lawrence Berkeley National Laboratory"/>
            <person name="Harder C.B."/>
            <person name="Miyauchi S."/>
            <person name="Viragh M."/>
            <person name="Kuo A."/>
            <person name="Thoen E."/>
            <person name="Andreopoulos B."/>
            <person name="Lu D."/>
            <person name="Skrede I."/>
            <person name="Drula E."/>
            <person name="Henrissat B."/>
            <person name="Morin E."/>
            <person name="Kohler A."/>
            <person name="Barry K."/>
            <person name="LaButti K."/>
            <person name="Morin E."/>
            <person name="Salamov A."/>
            <person name="Lipzen A."/>
            <person name="Mereny Z."/>
            <person name="Hegedus B."/>
            <person name="Baldrian P."/>
            <person name="Stursova M."/>
            <person name="Weitz H."/>
            <person name="Taylor A."/>
            <person name="Grigoriev I.V."/>
            <person name="Nagy L.G."/>
            <person name="Martin F."/>
            <person name="Kauserud H."/>
        </authorList>
    </citation>
    <scope>NUCLEOTIDE SEQUENCE</scope>
    <source>
        <strain evidence="1">CBHHK173m</strain>
    </source>
</reference>
<evidence type="ECO:0000313" key="2">
    <source>
        <dbReference type="Proteomes" id="UP001222325"/>
    </source>
</evidence>